<feature type="transmembrane region" description="Helical" evidence="2">
    <location>
        <begin position="16"/>
        <end position="36"/>
    </location>
</feature>
<dbReference type="RefSeq" id="WP_373654378.1">
    <property type="nucleotide sequence ID" value="NZ_JBGUAW010000001.1"/>
</dbReference>
<dbReference type="InterPro" id="IPR033456">
    <property type="entry name" value="DUF5132"/>
</dbReference>
<feature type="compositionally biased region" description="Basic and acidic residues" evidence="1">
    <location>
        <begin position="78"/>
        <end position="88"/>
    </location>
</feature>
<accession>A0ABV4TQI3</accession>
<keyword evidence="2" id="KW-0812">Transmembrane</keyword>
<dbReference type="EMBL" id="JBGUAW010000001">
    <property type="protein sequence ID" value="MFA9459595.1"/>
    <property type="molecule type" value="Genomic_DNA"/>
</dbReference>
<evidence type="ECO:0000313" key="3">
    <source>
        <dbReference type="EMBL" id="MFA9459595.1"/>
    </source>
</evidence>
<feature type="region of interest" description="Disordered" evidence="1">
    <location>
        <begin position="76"/>
        <end position="111"/>
    </location>
</feature>
<protein>
    <submittedName>
        <fullName evidence="3">DUF5132 domain-containing protein</fullName>
    </submittedName>
</protein>
<comment type="caution">
    <text evidence="3">The sequence shown here is derived from an EMBL/GenBank/DDBJ whole genome shotgun (WGS) entry which is preliminary data.</text>
</comment>
<organism evidence="3 4">
    <name type="scientific">Thiohalorhabdus methylotrophus</name>
    <dbReference type="NCBI Taxonomy" id="3242694"/>
    <lineage>
        <taxon>Bacteria</taxon>
        <taxon>Pseudomonadati</taxon>
        <taxon>Pseudomonadota</taxon>
        <taxon>Gammaproteobacteria</taxon>
        <taxon>Thiohalorhabdales</taxon>
        <taxon>Thiohalorhabdaceae</taxon>
        <taxon>Thiohalorhabdus</taxon>
    </lineage>
</organism>
<sequence>MALTDDLFNSGTAKGLAIGLGTALVAPVAASALSGFGRPVARAAIKSGIIFYDKGRETLAEMGEVFEDLVAEAQAELEADRHQGHPPEEEPGTDQAQAEGGGSSPADPEQG</sequence>
<keyword evidence="2" id="KW-1133">Transmembrane helix</keyword>
<keyword evidence="4" id="KW-1185">Reference proteome</keyword>
<evidence type="ECO:0000313" key="4">
    <source>
        <dbReference type="Proteomes" id="UP001575181"/>
    </source>
</evidence>
<keyword evidence="2" id="KW-0472">Membrane</keyword>
<evidence type="ECO:0000256" key="2">
    <source>
        <dbReference type="SAM" id="Phobius"/>
    </source>
</evidence>
<gene>
    <name evidence="3" type="ORF">ACERLL_01975</name>
</gene>
<proteinExistence type="predicted"/>
<name>A0ABV4TQI3_9GAMM</name>
<evidence type="ECO:0000256" key="1">
    <source>
        <dbReference type="SAM" id="MobiDB-lite"/>
    </source>
</evidence>
<reference evidence="3 4" key="1">
    <citation type="submission" date="2024-08" db="EMBL/GenBank/DDBJ databases">
        <title>Whole-genome sequencing of halo(alkali)philic microorganisms from hypersaline lakes.</title>
        <authorList>
            <person name="Sorokin D.Y."/>
            <person name="Merkel A.Y."/>
            <person name="Messina E."/>
            <person name="Yakimov M."/>
        </authorList>
    </citation>
    <scope>NUCLEOTIDE SEQUENCE [LARGE SCALE GENOMIC DNA]</scope>
    <source>
        <strain evidence="3 4">Cl-TMA</strain>
    </source>
</reference>
<dbReference type="Proteomes" id="UP001575181">
    <property type="component" value="Unassembled WGS sequence"/>
</dbReference>
<dbReference type="Pfam" id="PF17195">
    <property type="entry name" value="DUF5132"/>
    <property type="match status" value="1"/>
</dbReference>